<keyword evidence="3" id="KW-1185">Reference proteome</keyword>
<proteinExistence type="predicted"/>
<name>A0A8S0TYA6_OLEEU</name>
<dbReference type="EMBL" id="CACTIH010007364">
    <property type="protein sequence ID" value="CAA3011299.1"/>
    <property type="molecule type" value="Genomic_DNA"/>
</dbReference>
<evidence type="ECO:0000313" key="2">
    <source>
        <dbReference type="EMBL" id="CAA3011299.1"/>
    </source>
</evidence>
<reference evidence="2 3" key="1">
    <citation type="submission" date="2019-12" db="EMBL/GenBank/DDBJ databases">
        <authorList>
            <person name="Alioto T."/>
            <person name="Alioto T."/>
            <person name="Gomez Garrido J."/>
        </authorList>
    </citation>
    <scope>NUCLEOTIDE SEQUENCE [LARGE SCALE GENOMIC DNA]</scope>
</reference>
<dbReference type="GO" id="GO:0003700">
    <property type="term" value="F:DNA-binding transcription factor activity"/>
    <property type="evidence" value="ECO:0007669"/>
    <property type="project" value="InterPro"/>
</dbReference>
<accession>A0A8S0TYA6</accession>
<dbReference type="OrthoDB" id="914027at2759"/>
<comment type="caution">
    <text evidence="2">The sequence shown here is derived from an EMBL/GenBank/DDBJ whole genome shotgun (WGS) entry which is preliminary data.</text>
</comment>
<dbReference type="GO" id="GO:0005634">
    <property type="term" value="C:nucleus"/>
    <property type="evidence" value="ECO:0007669"/>
    <property type="project" value="TreeGrafter"/>
</dbReference>
<keyword evidence="1" id="KW-0175">Coiled coil</keyword>
<organism evidence="2 3">
    <name type="scientific">Olea europaea subsp. europaea</name>
    <dbReference type="NCBI Taxonomy" id="158383"/>
    <lineage>
        <taxon>Eukaryota</taxon>
        <taxon>Viridiplantae</taxon>
        <taxon>Streptophyta</taxon>
        <taxon>Embryophyta</taxon>
        <taxon>Tracheophyta</taxon>
        <taxon>Spermatophyta</taxon>
        <taxon>Magnoliopsida</taxon>
        <taxon>eudicotyledons</taxon>
        <taxon>Gunneridae</taxon>
        <taxon>Pentapetalae</taxon>
        <taxon>asterids</taxon>
        <taxon>lamiids</taxon>
        <taxon>Lamiales</taxon>
        <taxon>Oleaceae</taxon>
        <taxon>Oleeae</taxon>
        <taxon>Olea</taxon>
    </lineage>
</organism>
<feature type="coiled-coil region" evidence="1">
    <location>
        <begin position="128"/>
        <end position="176"/>
    </location>
</feature>
<dbReference type="AlphaFoldDB" id="A0A8S0TYA6"/>
<dbReference type="Gramene" id="OE9A049911T1">
    <property type="protein sequence ID" value="OE9A049911C1"/>
    <property type="gene ID" value="OE9A049911"/>
</dbReference>
<protein>
    <submittedName>
        <fullName evidence="2">Uncharacterized protein</fullName>
    </submittedName>
</protein>
<dbReference type="GO" id="GO:0043565">
    <property type="term" value="F:sequence-specific DNA binding"/>
    <property type="evidence" value="ECO:0007669"/>
    <property type="project" value="InterPro"/>
</dbReference>
<dbReference type="PANTHER" id="PTHR45967">
    <property type="entry name" value="G-BOX-BINDING FACTOR 3-RELATED"/>
    <property type="match status" value="1"/>
</dbReference>
<gene>
    <name evidence="2" type="ORF">OLEA9_A049911</name>
</gene>
<evidence type="ECO:0000256" key="1">
    <source>
        <dbReference type="SAM" id="Coils"/>
    </source>
</evidence>
<dbReference type="Proteomes" id="UP000594638">
    <property type="component" value="Unassembled WGS sequence"/>
</dbReference>
<dbReference type="InterPro" id="IPR044827">
    <property type="entry name" value="GBF-like"/>
</dbReference>
<dbReference type="PANTHER" id="PTHR45967:SF28">
    <property type="entry name" value="BASIC-LEUCINE ZIPPER (BZIP) TRANSCRIPTION FACTOR FAMILY PROTEIN"/>
    <property type="match status" value="1"/>
</dbReference>
<evidence type="ECO:0000313" key="3">
    <source>
        <dbReference type="Proteomes" id="UP000594638"/>
    </source>
</evidence>
<sequence>MEWTLDLEVHQPTVPRPCLQHQVFWKHLVLSFAYFAGLLSSSPLLLNRTRKRPQLAEIEFWSRDPKLTEPKMSTARAHAELKQNRSNREGDQLKKLEDLVEDIKFVVDYLQTEAKRRVEKHFTDKALYSELTQKAAELSAENQHLKREKEVAIKEYNSLKTKNECLKVQMAKITEAKTKEIQEESTSALAEKSASTSRTPPVFLCNHLFGLPVFWPPVGPSSDVPQVQCTLYDDAAVSSQLPLRLRDIPCSHPAKDNSTSLNKPGAPLFVFPVPWPFPFLSHSSTVNSQSALNYRQNDNSPSFRCCTCSSSDTLVLADNYQLLPTTKKMPEASSSMQIASLGNIPGTSSSFPPGDGGQQLEPQPKGAIHVSATPNCTGRTASFRRCTIAQVDDSSGVEALSSDPEHMAQALLKNEKLIICSNGKSKDNIASTEARRKRKELRTLKKLHCR</sequence>